<evidence type="ECO:0000313" key="4">
    <source>
        <dbReference type="Proteomes" id="UP000663940"/>
    </source>
</evidence>
<keyword evidence="4" id="KW-1185">Reference proteome</keyword>
<dbReference type="Proteomes" id="UP000250557">
    <property type="component" value="Chromosome"/>
</dbReference>
<name>A0AAE6JLY0_9SPHI</name>
<evidence type="ECO:0000313" key="3">
    <source>
        <dbReference type="Proteomes" id="UP000250557"/>
    </source>
</evidence>
<protein>
    <submittedName>
        <fullName evidence="1">Uncharacterized protein</fullName>
    </submittedName>
</protein>
<dbReference type="Proteomes" id="UP000663940">
    <property type="component" value="Chromosome"/>
</dbReference>
<evidence type="ECO:0000313" key="1">
    <source>
        <dbReference type="EMBL" id="QEM07898.1"/>
    </source>
</evidence>
<organism evidence="1 3">
    <name type="scientific">Mucilaginibacter rubeus</name>
    <dbReference type="NCBI Taxonomy" id="2027860"/>
    <lineage>
        <taxon>Bacteria</taxon>
        <taxon>Pseudomonadati</taxon>
        <taxon>Bacteroidota</taxon>
        <taxon>Sphingobacteriia</taxon>
        <taxon>Sphingobacteriales</taxon>
        <taxon>Sphingobacteriaceae</taxon>
        <taxon>Mucilaginibacter</taxon>
    </lineage>
</organism>
<dbReference type="RefSeq" id="WP_146750370.1">
    <property type="nucleotide sequence ID" value="NZ_CP043451.1"/>
</dbReference>
<sequence>MHDAIKCMLAGKNVIEPIWFGEKEDMTSYRPYIPALCDLLRADPRKFELFDPAMILMQIMPPDPDAAILTKLLEQLPGNHHRGTSILKMLSNYRIPAEVDISPVLALIGDDYFSTTAIFALRKTFHPEAEEKILPLLREELRHDIGLMKIYCDTLAVNGSILSMPVLMAVSLDFERPEDKEYFTDAIKSICSRLQMPEDIRAQFEDPAFWKLKWEGSPEHFAGFIEFLALFMVSGETEGGKKEDMIAGIFMQEMDVDLSPYQSFEAVRLCSSPEMMMEGLQNLKNNLECNVLMNALTEGTNILPSTYTLAQDLYFDLMNDYLMTRLRRHISFAAES</sequence>
<dbReference type="EMBL" id="CP043451">
    <property type="protein sequence ID" value="QEM07898.1"/>
    <property type="molecule type" value="Genomic_DNA"/>
</dbReference>
<reference evidence="1 3" key="1">
    <citation type="submission" date="2019-08" db="EMBL/GenBank/DDBJ databases">
        <title>Comparative genome analysis confer to the adaptation heavy metal polluted environment.</title>
        <authorList>
            <person name="Li Y."/>
        </authorList>
    </citation>
    <scope>NUCLEOTIDE SEQUENCE [LARGE SCALE GENOMIC DNA]</scope>
    <source>
        <strain evidence="1 3">P2</strain>
    </source>
</reference>
<dbReference type="AlphaFoldDB" id="A0AAE6JLY0"/>
<evidence type="ECO:0000313" key="2">
    <source>
        <dbReference type="EMBL" id="QTE49531.1"/>
    </source>
</evidence>
<proteinExistence type="predicted"/>
<dbReference type="EMBL" id="CP071880">
    <property type="protein sequence ID" value="QTE49531.1"/>
    <property type="molecule type" value="Genomic_DNA"/>
</dbReference>
<reference evidence="2 4" key="2">
    <citation type="submission" date="2021-03" db="EMBL/GenBank/DDBJ databases">
        <title>Mucilaginibacter strains isolated from gold and copper mining confer multi heavy-metal resistance.</title>
        <authorList>
            <person name="Li Y."/>
        </authorList>
    </citation>
    <scope>NUCLEOTIDE SEQUENCE [LARGE SCALE GENOMIC DNA]</scope>
    <source>
        <strain evidence="2 4">P2-4</strain>
    </source>
</reference>
<accession>A0AAE6JLY0</accession>
<gene>
    <name evidence="1" type="ORF">DIU31_031965</name>
    <name evidence="2" type="ORF">J3L21_29045</name>
</gene>